<evidence type="ECO:0000256" key="6">
    <source>
        <dbReference type="SAM" id="MobiDB-lite"/>
    </source>
</evidence>
<evidence type="ECO:0000313" key="7">
    <source>
        <dbReference type="EMBL" id="ORY11567.1"/>
    </source>
</evidence>
<evidence type="ECO:0000256" key="3">
    <source>
        <dbReference type="ARBA" id="ARBA00023015"/>
    </source>
</evidence>
<dbReference type="GO" id="GO:0010468">
    <property type="term" value="P:regulation of gene expression"/>
    <property type="evidence" value="ECO:0007669"/>
    <property type="project" value="UniProtKB-ARBA"/>
</dbReference>
<dbReference type="InterPro" id="IPR013907">
    <property type="entry name" value="Sds3"/>
</dbReference>
<keyword evidence="2" id="KW-0678">Repressor</keyword>
<proteinExistence type="predicted"/>
<comment type="subcellular location">
    <subcellularLocation>
        <location evidence="1">Nucleus</location>
    </subcellularLocation>
</comment>
<keyword evidence="5" id="KW-0539">Nucleus</keyword>
<evidence type="ECO:0000256" key="1">
    <source>
        <dbReference type="ARBA" id="ARBA00004123"/>
    </source>
</evidence>
<sequence length="232" mass="27243">MNFRLYQLKYNQLKYEEDLIKKNIHPGFEIQQNSLKEELFNKIKQAKRLRDISIETIYKSYQTSIHSINNSYIDNKHKVKYDLNRKIGHNYFKLCKEMRALKRKRIMDKKNLNLYSVPNKKGILEAATVLATFSTPVFFNKNKNNNTSHHYHNTFNKRGVHTSHSLPSTSSTSTSSSSIPTSYSHIHVHPSQERNPKRINIFQNKKKRIPLNCDGLNSEELDHDLSLLKLLN</sequence>
<name>A0A1Y1ZNH8_9FUNG</name>
<comment type="caution">
    <text evidence="7">The sequence shown here is derived from an EMBL/GenBank/DDBJ whole genome shotgun (WGS) entry which is preliminary data.</text>
</comment>
<organism evidence="7 8">
    <name type="scientific">Neocallimastix californiae</name>
    <dbReference type="NCBI Taxonomy" id="1754190"/>
    <lineage>
        <taxon>Eukaryota</taxon>
        <taxon>Fungi</taxon>
        <taxon>Fungi incertae sedis</taxon>
        <taxon>Chytridiomycota</taxon>
        <taxon>Chytridiomycota incertae sedis</taxon>
        <taxon>Neocallimastigomycetes</taxon>
        <taxon>Neocallimastigales</taxon>
        <taxon>Neocallimastigaceae</taxon>
        <taxon>Neocallimastix</taxon>
    </lineage>
</organism>
<accession>A0A1Y1ZNH8</accession>
<dbReference type="AlphaFoldDB" id="A0A1Y1ZNH8"/>
<keyword evidence="3" id="KW-0805">Transcription regulation</keyword>
<keyword evidence="4" id="KW-0804">Transcription</keyword>
<feature type="region of interest" description="Disordered" evidence="6">
    <location>
        <begin position="149"/>
        <end position="196"/>
    </location>
</feature>
<dbReference type="STRING" id="1754190.A0A1Y1ZNH8"/>
<keyword evidence="8" id="KW-1185">Reference proteome</keyword>
<protein>
    <submittedName>
        <fullName evidence="7">Uncharacterized protein</fullName>
    </submittedName>
</protein>
<dbReference type="Proteomes" id="UP000193920">
    <property type="component" value="Unassembled WGS sequence"/>
</dbReference>
<dbReference type="GO" id="GO:0005654">
    <property type="term" value="C:nucleoplasm"/>
    <property type="evidence" value="ECO:0007669"/>
    <property type="project" value="UniProtKB-ARBA"/>
</dbReference>
<gene>
    <name evidence="7" type="ORF">LY90DRAFT_518477</name>
</gene>
<evidence type="ECO:0000256" key="4">
    <source>
        <dbReference type="ARBA" id="ARBA00023163"/>
    </source>
</evidence>
<dbReference type="OrthoDB" id="10674221at2759"/>
<feature type="compositionally biased region" description="Low complexity" evidence="6">
    <location>
        <begin position="162"/>
        <end position="185"/>
    </location>
</feature>
<evidence type="ECO:0000256" key="5">
    <source>
        <dbReference type="ARBA" id="ARBA00023242"/>
    </source>
</evidence>
<dbReference type="Pfam" id="PF08598">
    <property type="entry name" value="Sds3"/>
    <property type="match status" value="1"/>
</dbReference>
<evidence type="ECO:0000313" key="8">
    <source>
        <dbReference type="Proteomes" id="UP000193920"/>
    </source>
</evidence>
<evidence type="ECO:0000256" key="2">
    <source>
        <dbReference type="ARBA" id="ARBA00022491"/>
    </source>
</evidence>
<dbReference type="EMBL" id="MCOG01000380">
    <property type="protein sequence ID" value="ORY11567.1"/>
    <property type="molecule type" value="Genomic_DNA"/>
</dbReference>
<reference evidence="7 8" key="1">
    <citation type="submission" date="2016-08" db="EMBL/GenBank/DDBJ databases">
        <title>A Parts List for Fungal Cellulosomes Revealed by Comparative Genomics.</title>
        <authorList>
            <consortium name="DOE Joint Genome Institute"/>
            <person name="Haitjema C.H."/>
            <person name="Gilmore S.P."/>
            <person name="Henske J.K."/>
            <person name="Solomon K.V."/>
            <person name="De Groot R."/>
            <person name="Kuo A."/>
            <person name="Mondo S.J."/>
            <person name="Salamov A.A."/>
            <person name="Labutti K."/>
            <person name="Zhao Z."/>
            <person name="Chiniquy J."/>
            <person name="Barry K."/>
            <person name="Brewer H.M."/>
            <person name="Purvine S.O."/>
            <person name="Wright A.T."/>
            <person name="Boxma B."/>
            <person name="Van Alen T."/>
            <person name="Hackstein J.H."/>
            <person name="Baker S.E."/>
            <person name="Grigoriev I.V."/>
            <person name="O'Malley M.A."/>
        </authorList>
    </citation>
    <scope>NUCLEOTIDE SEQUENCE [LARGE SCALE GENOMIC DNA]</scope>
    <source>
        <strain evidence="7 8">G1</strain>
    </source>
</reference>